<dbReference type="InterPro" id="IPR002999">
    <property type="entry name" value="Tudor"/>
</dbReference>
<comment type="caution">
    <text evidence="9">The sequence shown here is derived from an EMBL/GenBank/DDBJ whole genome shotgun (WGS) entry which is preliminary data.</text>
</comment>
<dbReference type="Proteomes" id="UP000823561">
    <property type="component" value="Chromosome 6"/>
</dbReference>
<gene>
    <name evidence="9" type="ORF">AALO_G00087710</name>
</gene>
<feature type="region of interest" description="Disordered" evidence="6">
    <location>
        <begin position="867"/>
        <end position="889"/>
    </location>
</feature>
<dbReference type="GO" id="GO:0006508">
    <property type="term" value="P:proteolysis"/>
    <property type="evidence" value="ECO:0007669"/>
    <property type="project" value="UniProtKB-KW"/>
</dbReference>
<feature type="compositionally biased region" description="Polar residues" evidence="6">
    <location>
        <begin position="751"/>
        <end position="761"/>
    </location>
</feature>
<feature type="compositionally biased region" description="Basic residues" evidence="6">
    <location>
        <begin position="869"/>
        <end position="883"/>
    </location>
</feature>
<dbReference type="InterPro" id="IPR003323">
    <property type="entry name" value="OTU_dom"/>
</dbReference>
<dbReference type="PANTHER" id="PTHR12419">
    <property type="entry name" value="OTU DOMAIN CONTAINING PROTEIN"/>
    <property type="match status" value="1"/>
</dbReference>
<name>A0AAV6GYX0_9TELE</name>
<evidence type="ECO:0000259" key="8">
    <source>
        <dbReference type="PROSITE" id="PS50802"/>
    </source>
</evidence>
<dbReference type="PANTHER" id="PTHR12419:SF58">
    <property type="entry name" value="UBIQUITINYL HYDROLASE 1"/>
    <property type="match status" value="1"/>
</dbReference>
<keyword evidence="5" id="KW-0788">Thiol protease</keyword>
<evidence type="ECO:0000256" key="2">
    <source>
        <dbReference type="ARBA" id="ARBA00012759"/>
    </source>
</evidence>
<keyword evidence="10" id="KW-1185">Reference proteome</keyword>
<feature type="domain" description="Tudor" evidence="7">
    <location>
        <begin position="276"/>
        <end position="336"/>
    </location>
</feature>
<dbReference type="PROSITE" id="PS50802">
    <property type="entry name" value="OTU"/>
    <property type="match status" value="1"/>
</dbReference>
<keyword evidence="3" id="KW-0645">Protease</keyword>
<evidence type="ECO:0000313" key="9">
    <source>
        <dbReference type="EMBL" id="KAG5280318.1"/>
    </source>
</evidence>
<comment type="catalytic activity">
    <reaction evidence="1">
        <text>Thiol-dependent hydrolysis of ester, thioester, amide, peptide and isopeptide bonds formed by the C-terminal Gly of ubiquitin (a 76-residue protein attached to proteins as an intracellular targeting signal).</text>
        <dbReference type="EC" id="3.4.19.12"/>
    </reaction>
</comment>
<dbReference type="EMBL" id="JADWDJ010000006">
    <property type="protein sequence ID" value="KAG5280318.1"/>
    <property type="molecule type" value="Genomic_DNA"/>
</dbReference>
<dbReference type="AlphaFoldDB" id="A0AAV6GYX0"/>
<feature type="region of interest" description="Disordered" evidence="6">
    <location>
        <begin position="643"/>
        <end position="673"/>
    </location>
</feature>
<dbReference type="Pfam" id="PF02338">
    <property type="entry name" value="OTU"/>
    <property type="match status" value="1"/>
</dbReference>
<proteinExistence type="predicted"/>
<feature type="compositionally biased region" description="Low complexity" evidence="6">
    <location>
        <begin position="650"/>
        <end position="668"/>
    </location>
</feature>
<evidence type="ECO:0000256" key="6">
    <source>
        <dbReference type="SAM" id="MobiDB-lite"/>
    </source>
</evidence>
<organism evidence="9 10">
    <name type="scientific">Alosa alosa</name>
    <name type="common">allis shad</name>
    <dbReference type="NCBI Taxonomy" id="278164"/>
    <lineage>
        <taxon>Eukaryota</taxon>
        <taxon>Metazoa</taxon>
        <taxon>Chordata</taxon>
        <taxon>Craniata</taxon>
        <taxon>Vertebrata</taxon>
        <taxon>Euteleostomi</taxon>
        <taxon>Actinopterygii</taxon>
        <taxon>Neopterygii</taxon>
        <taxon>Teleostei</taxon>
        <taxon>Clupei</taxon>
        <taxon>Clupeiformes</taxon>
        <taxon>Clupeoidei</taxon>
        <taxon>Clupeidae</taxon>
        <taxon>Alosa</taxon>
    </lineage>
</organism>
<dbReference type="InterPro" id="IPR050704">
    <property type="entry name" value="Peptidase_C85-like"/>
</dbReference>
<dbReference type="SUPFAM" id="SSF63748">
    <property type="entry name" value="Tudor/PWWP/MBT"/>
    <property type="match status" value="1"/>
</dbReference>
<feature type="region of interest" description="Disordered" evidence="6">
    <location>
        <begin position="751"/>
        <end position="798"/>
    </location>
</feature>
<evidence type="ECO:0000256" key="4">
    <source>
        <dbReference type="ARBA" id="ARBA00022786"/>
    </source>
</evidence>
<dbReference type="PROSITE" id="PS50304">
    <property type="entry name" value="TUDOR"/>
    <property type="match status" value="1"/>
</dbReference>
<reference evidence="9" key="1">
    <citation type="submission" date="2020-10" db="EMBL/GenBank/DDBJ databases">
        <title>Chromosome-scale genome assembly of the Allis shad, Alosa alosa.</title>
        <authorList>
            <person name="Margot Z."/>
            <person name="Christophe K."/>
            <person name="Cabau C."/>
            <person name="Louis A."/>
            <person name="Berthelot C."/>
            <person name="Parey E."/>
            <person name="Roest Crollius H."/>
            <person name="Montfort J."/>
            <person name="Robinson-Rechavi M."/>
            <person name="Bucao C."/>
            <person name="Bouchez O."/>
            <person name="Gislard M."/>
            <person name="Lluch J."/>
            <person name="Milhes M."/>
            <person name="Lampietro C."/>
            <person name="Lopez Roques C."/>
            <person name="Donnadieu C."/>
            <person name="Braasch I."/>
            <person name="Desvignes T."/>
            <person name="Postlethwait J."/>
            <person name="Bobe J."/>
            <person name="Guiguen Y."/>
        </authorList>
    </citation>
    <scope>NUCLEOTIDE SEQUENCE</scope>
    <source>
        <strain evidence="9">M-15738</strain>
        <tissue evidence="9">Blood</tissue>
    </source>
</reference>
<dbReference type="InterPro" id="IPR038765">
    <property type="entry name" value="Papain-like_cys_pep_sf"/>
</dbReference>
<feature type="region of interest" description="Disordered" evidence="6">
    <location>
        <begin position="541"/>
        <end position="579"/>
    </location>
</feature>
<evidence type="ECO:0000256" key="1">
    <source>
        <dbReference type="ARBA" id="ARBA00000707"/>
    </source>
</evidence>
<feature type="domain" description="OTU" evidence="8">
    <location>
        <begin position="21"/>
        <end position="142"/>
    </location>
</feature>
<dbReference type="GO" id="GO:0004843">
    <property type="term" value="F:cysteine-type deubiquitinase activity"/>
    <property type="evidence" value="ECO:0007669"/>
    <property type="project" value="UniProtKB-EC"/>
</dbReference>
<protein>
    <recommendedName>
        <fullName evidence="2">ubiquitinyl hydrolase 1</fullName>
        <ecNumber evidence="2">3.4.19.12</ecNumber>
    </recommendedName>
</protein>
<sequence>MKNTLKKYFANMDEYFARNGLYRKMVARDGSCLFRAVSEQLYYTQFYHQKVRTDCVNFMRSNRSIFETYVEGSFEKYLERLEDPMETAGQVEIKALSLLHRRCFVIYRYPGGPPTEITQDDFVDKILLCYSNTKHYDIVYPKTYVPSARICQTLLYEMLYTQVLGVDPKDLQTATEVWHTRRHRNSHSMCSDEGGYDTPDERREDWDLDGNYHIEDEARLELDESKVTEEPATFTLTYQVVKSLDPNVYRNVEFDVWHFTRRELRKTDFIVIAGRQYFLGDKCQVRLDPKGRYYNAFIQEVGTKTSVVTVFIEELGERIQVSLANLKPVNPVPACQVTPISQGGSSDQYSTDQDFEVRGRRRFYRKPRAIAVPLPCSRAQPGMGPRFQPAPGNMPPGRPAGFHGPPMPPRGMECEHYRPHPHPNPRAHRGAGSPRRSSRFVNRHHLIGPEVSFYHNAGKRCYQSFENYSFRPRVRRHMQTIAKECQFSLVPSGAEEIQDMGGPVTFYDLDKGSQNAFPPLQGQPVGRPMVAAAASYWVPRGCSPSPTPRDQAVTSSEEDTDERSTAGEQGEYSGDYVYSAGDAGYENPSVYTAAESTANLTIQEGGSCTGSTQEGAATYSYSQQVVVKSAVIASSQPVTHPTADLFTANSSSTSSSRSSDTPPDSQPSYIAHHGQAPAARPGIFMSYPWHVNEMAEAVGMVAPPPYSCDPNGNDLPDDYKVIQYYFNLGVQCYQSYLHSMVHSHPAYQQQGTEGQCQSYPSNALDHTVPESYSEPGGAGLNAQTEAPTHGQPPLSLDQPPAAPPGTVFYPLVQEPRSQSFLPHLYEPYMPPLPPPPPPATYHYVATWIPGAPGQPWVHAHPIDYNTAHPQHHSRPPHNAHLVHHLPPNV</sequence>
<evidence type="ECO:0000259" key="7">
    <source>
        <dbReference type="PROSITE" id="PS50304"/>
    </source>
</evidence>
<dbReference type="EC" id="3.4.19.12" evidence="2"/>
<dbReference type="GO" id="GO:0061578">
    <property type="term" value="F:K63-linked deubiquitinase activity"/>
    <property type="evidence" value="ECO:0007669"/>
    <property type="project" value="TreeGrafter"/>
</dbReference>
<dbReference type="SUPFAM" id="SSF54001">
    <property type="entry name" value="Cysteine proteinases"/>
    <property type="match status" value="1"/>
</dbReference>
<evidence type="ECO:0000313" key="10">
    <source>
        <dbReference type="Proteomes" id="UP000823561"/>
    </source>
</evidence>
<evidence type="ECO:0000256" key="5">
    <source>
        <dbReference type="ARBA" id="ARBA00022807"/>
    </source>
</evidence>
<dbReference type="Gene3D" id="3.90.70.80">
    <property type="match status" value="1"/>
</dbReference>
<keyword evidence="5" id="KW-0378">Hydrolase</keyword>
<dbReference type="GO" id="GO:0016579">
    <property type="term" value="P:protein deubiquitination"/>
    <property type="evidence" value="ECO:0007669"/>
    <property type="project" value="TreeGrafter"/>
</dbReference>
<accession>A0AAV6GYX0</accession>
<keyword evidence="4" id="KW-0833">Ubl conjugation pathway</keyword>
<evidence type="ECO:0000256" key="3">
    <source>
        <dbReference type="ARBA" id="ARBA00022670"/>
    </source>
</evidence>